<evidence type="ECO:0000313" key="1">
    <source>
        <dbReference type="EMBL" id="WLS80529.1"/>
    </source>
</evidence>
<dbReference type="Pfam" id="PF12318">
    <property type="entry name" value="FAD-SLDH"/>
    <property type="match status" value="1"/>
</dbReference>
<name>A0AA50DM96_9GAMM</name>
<dbReference type="InterPro" id="IPR006311">
    <property type="entry name" value="TAT_signal"/>
</dbReference>
<gene>
    <name evidence="1" type="ORF">Q3V30_08645</name>
</gene>
<dbReference type="AlphaFoldDB" id="A0AA50DM96"/>
<reference evidence="1 2" key="1">
    <citation type="submission" date="2023-07" db="EMBL/GenBank/DDBJ databases">
        <title>Pathogenic bacteria of pear tree diseases.</title>
        <authorList>
            <person name="Zhang Z."/>
            <person name="He L."/>
            <person name="Huang R."/>
        </authorList>
    </citation>
    <scope>NUCLEOTIDE SEQUENCE [LARGE SCALE GENOMIC DNA]</scope>
    <source>
        <strain evidence="1 2">DE2</strain>
    </source>
</reference>
<dbReference type="InterPro" id="IPR024651">
    <property type="entry name" value="FAD-SLDH_ssu"/>
</dbReference>
<organism evidence="1 2">
    <name type="scientific">Erwinia pyri</name>
    <dbReference type="NCBI Taxonomy" id="3062598"/>
    <lineage>
        <taxon>Bacteria</taxon>
        <taxon>Pseudomonadati</taxon>
        <taxon>Pseudomonadota</taxon>
        <taxon>Gammaproteobacteria</taxon>
        <taxon>Enterobacterales</taxon>
        <taxon>Erwiniaceae</taxon>
        <taxon>Erwinia</taxon>
    </lineage>
</organism>
<dbReference type="PROSITE" id="PS51318">
    <property type="entry name" value="TAT"/>
    <property type="match status" value="1"/>
</dbReference>
<dbReference type="EMBL" id="CP132353">
    <property type="protein sequence ID" value="WLS80529.1"/>
    <property type="molecule type" value="Genomic_DNA"/>
</dbReference>
<dbReference type="Proteomes" id="UP001228139">
    <property type="component" value="Chromosome"/>
</dbReference>
<evidence type="ECO:0000313" key="2">
    <source>
        <dbReference type="Proteomes" id="UP001228139"/>
    </source>
</evidence>
<keyword evidence="2" id="KW-1185">Reference proteome</keyword>
<sequence length="179" mass="19556">MRHSNDLSSGKARFSRRQVLVAGAIIMAGGLITSALPPFALAGTTNSFTPFMQISRLLVNHQLDEAVGQRMLALLAAEEADLLEKINQLLAIAHTANATLVEDFFPAIPAGRLQDLAHKIIFGWYTGSLEPTRSAKTFAFEQALTWHTTQDAIAIPSYGFSGPNNWQRSNKPVLPLPQF</sequence>
<dbReference type="RefSeq" id="WP_306212336.1">
    <property type="nucleotide sequence ID" value="NZ_CP132353.1"/>
</dbReference>
<proteinExistence type="predicted"/>
<protein>
    <submittedName>
        <fullName evidence="1">Sugar dehydrogenase complex small subunit</fullName>
    </submittedName>
</protein>
<accession>A0AA50DM96</accession>
<dbReference type="KEGG" id="epi:Q3V30_08645"/>